<dbReference type="eggNOG" id="KOG2157">
    <property type="taxonomic scope" value="Eukaryota"/>
</dbReference>
<dbReference type="OrthoDB" id="429138at2759"/>
<dbReference type="FunCoup" id="I7M2Z5">
    <property type="interactions" value="6"/>
</dbReference>
<dbReference type="InterPro" id="IPR004344">
    <property type="entry name" value="TTL/TTLL_fam"/>
</dbReference>
<evidence type="ECO:0000313" key="7">
    <source>
        <dbReference type="Proteomes" id="UP000009168"/>
    </source>
</evidence>
<proteinExistence type="predicted"/>
<dbReference type="RefSeq" id="XP_001022009.2">
    <property type="nucleotide sequence ID" value="XM_001022009.2"/>
</dbReference>
<dbReference type="GO" id="GO:0015631">
    <property type="term" value="F:tubulin binding"/>
    <property type="evidence" value="ECO:0007669"/>
    <property type="project" value="TreeGrafter"/>
</dbReference>
<name>I7M2Z5_TETTS</name>
<dbReference type="GO" id="GO:0005524">
    <property type="term" value="F:ATP binding"/>
    <property type="evidence" value="ECO:0007669"/>
    <property type="project" value="UniProtKB-KW"/>
</dbReference>
<dbReference type="EMBL" id="GG662556">
    <property type="protein sequence ID" value="EAS01764.2"/>
    <property type="molecule type" value="Genomic_DNA"/>
</dbReference>
<sequence>MADEFSESVADLLDILNKQDLNKLQQISQKTDQQSNSNLQQDKGSSQAELNNNQLNNITTYNNIYNFNNSKKTIQQQSTNTLPTLPDTQQISSTVKSQNTVDTLISQKSINKENVKTPIQDQDYDILIQFCQTYDKKQKEEKKKAVGNGDGFEIIPKNSNCVRYLHFKPWSGVSNPNPSDNGYYYKFYNGGFVKLIKGLLEENGFKETQNKDWTVMWSCSGIPPPFYQQLMAYQKINHFPKSYEITRKDLLSRNISKMAAKFGNNNFNFCPKTYLIPSEMSLFLEEAEKNKGQWYIVKPSAKSQGQGIFVTDNIQEILKKQNGSMVVCHYIQNPMLINDLKFDLRIYVVVTSINPLKIFIYDDGLARFATSAYNTDKNTRPSRYVHLTNYSVNKYAQNFVPNKDAQDDAQGSKWSLTAFKDYLKINGINYQLIFDRIEDLAVKTILSIENMMNSAFEMHVPYRNNCFELFGFDILIDSNLKPWLLEVNLSPSMNTDSPLDLKIKGNLISDIFTLVGIVPNDQRYLSDVSHSLAQNQILTERQIQTQIQNLNNWSKYKQELSKIERYVIKEAEDEIKRCRRFKRIYPNENSFKYKTYFDVERPLNVLLRNYEMDKFKQNNNIQGNNQIRTNRTNSFTGMSTNTLNTTTTGVKITKNVYTNILSTNQNYAQQKY</sequence>
<dbReference type="AlphaFoldDB" id="I7M2Z5"/>
<dbReference type="STRING" id="312017.I7M2Z5"/>
<keyword evidence="3" id="KW-0067">ATP-binding</keyword>
<evidence type="ECO:0000256" key="4">
    <source>
        <dbReference type="ARBA" id="ARBA00041448"/>
    </source>
</evidence>
<dbReference type="GO" id="GO:0036064">
    <property type="term" value="C:ciliary basal body"/>
    <property type="evidence" value="ECO:0007669"/>
    <property type="project" value="TreeGrafter"/>
</dbReference>
<dbReference type="PANTHER" id="PTHR12241:SF145">
    <property type="entry name" value="TUBULIN POLYGLUTAMYLASE TTLL5"/>
    <property type="match status" value="1"/>
</dbReference>
<evidence type="ECO:0000256" key="1">
    <source>
        <dbReference type="ARBA" id="ARBA00022598"/>
    </source>
</evidence>
<protein>
    <recommendedName>
        <fullName evidence="4">Tubulin--tyrosine ligase-like protein 5</fullName>
    </recommendedName>
</protein>
<reference evidence="7" key="1">
    <citation type="journal article" date="2006" name="PLoS Biol.">
        <title>Macronuclear genome sequence of the ciliate Tetrahymena thermophila, a model eukaryote.</title>
        <authorList>
            <person name="Eisen J.A."/>
            <person name="Coyne R.S."/>
            <person name="Wu M."/>
            <person name="Wu D."/>
            <person name="Thiagarajan M."/>
            <person name="Wortman J.R."/>
            <person name="Badger J.H."/>
            <person name="Ren Q."/>
            <person name="Amedeo P."/>
            <person name="Jones K.M."/>
            <person name="Tallon L.J."/>
            <person name="Delcher A.L."/>
            <person name="Salzberg S.L."/>
            <person name="Silva J.C."/>
            <person name="Haas B.J."/>
            <person name="Majoros W.H."/>
            <person name="Farzad M."/>
            <person name="Carlton J.M."/>
            <person name="Smith R.K. Jr."/>
            <person name="Garg J."/>
            <person name="Pearlman R.E."/>
            <person name="Karrer K.M."/>
            <person name="Sun L."/>
            <person name="Manning G."/>
            <person name="Elde N.C."/>
            <person name="Turkewitz A.P."/>
            <person name="Asai D.J."/>
            <person name="Wilkes D.E."/>
            <person name="Wang Y."/>
            <person name="Cai H."/>
            <person name="Collins K."/>
            <person name="Stewart B.A."/>
            <person name="Lee S.R."/>
            <person name="Wilamowska K."/>
            <person name="Weinberg Z."/>
            <person name="Ruzzo W.L."/>
            <person name="Wloga D."/>
            <person name="Gaertig J."/>
            <person name="Frankel J."/>
            <person name="Tsao C.-C."/>
            <person name="Gorovsky M.A."/>
            <person name="Keeling P.J."/>
            <person name="Waller R.F."/>
            <person name="Patron N.J."/>
            <person name="Cherry J.M."/>
            <person name="Stover N.A."/>
            <person name="Krieger C.J."/>
            <person name="del Toro C."/>
            <person name="Ryder H.F."/>
            <person name="Williamson S.C."/>
            <person name="Barbeau R.A."/>
            <person name="Hamilton E.P."/>
            <person name="Orias E."/>
        </authorList>
    </citation>
    <scope>NUCLEOTIDE SEQUENCE [LARGE SCALE GENOMIC DNA]</scope>
    <source>
        <strain evidence="7">SB210</strain>
    </source>
</reference>
<keyword evidence="1 6" id="KW-0436">Ligase</keyword>
<keyword evidence="7" id="KW-1185">Reference proteome</keyword>
<dbReference type="KEGG" id="tet:TTHERM_00564100"/>
<dbReference type="PROSITE" id="PS51221">
    <property type="entry name" value="TTL"/>
    <property type="match status" value="1"/>
</dbReference>
<dbReference type="SUPFAM" id="SSF56059">
    <property type="entry name" value="Glutathione synthetase ATP-binding domain-like"/>
    <property type="match status" value="1"/>
</dbReference>
<dbReference type="Proteomes" id="UP000009168">
    <property type="component" value="Unassembled WGS sequence"/>
</dbReference>
<comment type="catalytic activity">
    <reaction evidence="5">
        <text>L-glutamyl-[protein] + L-glutamate + ATP = gamma-L-glutamyl-L-glutamyl-[protein] + ADP + phosphate + H(+)</text>
        <dbReference type="Rhea" id="RHEA:60144"/>
        <dbReference type="Rhea" id="RHEA-COMP:10208"/>
        <dbReference type="Rhea" id="RHEA-COMP:15517"/>
        <dbReference type="ChEBI" id="CHEBI:15378"/>
        <dbReference type="ChEBI" id="CHEBI:29973"/>
        <dbReference type="ChEBI" id="CHEBI:29985"/>
        <dbReference type="ChEBI" id="CHEBI:30616"/>
        <dbReference type="ChEBI" id="CHEBI:43474"/>
        <dbReference type="ChEBI" id="CHEBI:143622"/>
        <dbReference type="ChEBI" id="CHEBI:456216"/>
    </reaction>
    <physiologicalReaction direction="left-to-right" evidence="5">
        <dbReference type="Rhea" id="RHEA:60145"/>
    </physiologicalReaction>
</comment>
<dbReference type="Pfam" id="PF03133">
    <property type="entry name" value="TTL"/>
    <property type="match status" value="1"/>
</dbReference>
<dbReference type="Gene3D" id="3.30.470.20">
    <property type="entry name" value="ATP-grasp fold, B domain"/>
    <property type="match status" value="1"/>
</dbReference>
<dbReference type="PANTHER" id="PTHR12241">
    <property type="entry name" value="TUBULIN POLYGLUTAMYLASE"/>
    <property type="match status" value="1"/>
</dbReference>
<accession>I7M2Z5</accession>
<gene>
    <name evidence="6" type="ORF">TTHERM_00564100</name>
</gene>
<evidence type="ECO:0000256" key="5">
    <source>
        <dbReference type="ARBA" id="ARBA00049274"/>
    </source>
</evidence>
<organism evidence="6 7">
    <name type="scientific">Tetrahymena thermophila (strain SB210)</name>
    <dbReference type="NCBI Taxonomy" id="312017"/>
    <lineage>
        <taxon>Eukaryota</taxon>
        <taxon>Sar</taxon>
        <taxon>Alveolata</taxon>
        <taxon>Ciliophora</taxon>
        <taxon>Intramacronucleata</taxon>
        <taxon>Oligohymenophorea</taxon>
        <taxon>Hymenostomatida</taxon>
        <taxon>Tetrahymenina</taxon>
        <taxon>Tetrahymenidae</taxon>
        <taxon>Tetrahymena</taxon>
    </lineage>
</organism>
<evidence type="ECO:0000256" key="2">
    <source>
        <dbReference type="ARBA" id="ARBA00022741"/>
    </source>
</evidence>
<dbReference type="GeneID" id="7836012"/>
<evidence type="ECO:0000256" key="3">
    <source>
        <dbReference type="ARBA" id="ARBA00022840"/>
    </source>
</evidence>
<keyword evidence="2" id="KW-0547">Nucleotide-binding</keyword>
<dbReference type="GO" id="GO:0000226">
    <property type="term" value="P:microtubule cytoskeleton organization"/>
    <property type="evidence" value="ECO:0007669"/>
    <property type="project" value="TreeGrafter"/>
</dbReference>
<dbReference type="InParanoid" id="I7M2Z5"/>
<evidence type="ECO:0000313" key="6">
    <source>
        <dbReference type="EMBL" id="EAS01764.2"/>
    </source>
</evidence>
<dbReference type="GO" id="GO:0070740">
    <property type="term" value="F:tubulin-glutamic acid ligase activity"/>
    <property type="evidence" value="ECO:0007669"/>
    <property type="project" value="TreeGrafter"/>
</dbReference>